<evidence type="ECO:0000256" key="4">
    <source>
        <dbReference type="ARBA" id="ARBA00023054"/>
    </source>
</evidence>
<dbReference type="GO" id="GO:0060285">
    <property type="term" value="P:cilium-dependent cell motility"/>
    <property type="evidence" value="ECO:0007669"/>
    <property type="project" value="TreeGrafter"/>
</dbReference>
<evidence type="ECO:0000256" key="9">
    <source>
        <dbReference type="ARBA" id="ARBA00038424"/>
    </source>
</evidence>
<protein>
    <recommendedName>
        <fullName evidence="10">Dynein regulatory complex subunit 2</fullName>
    </recommendedName>
    <alternativeName>
        <fullName evidence="11">Coiled-coil domain-containing protein 65</fullName>
    </alternativeName>
</protein>
<dbReference type="PhylomeDB" id="A0A1B0FB69"/>
<evidence type="ECO:0000256" key="13">
    <source>
        <dbReference type="SAM" id="Coils"/>
    </source>
</evidence>
<comment type="similarity">
    <text evidence="9">Belongs to the DRC2 family.</text>
</comment>
<dbReference type="VEuPathDB" id="VectorBase:GMOY000773"/>
<evidence type="ECO:0000256" key="12">
    <source>
        <dbReference type="ARBA" id="ARBA00045865"/>
    </source>
</evidence>
<comment type="subcellular location">
    <subcellularLocation>
        <location evidence="1">Cytoplasm</location>
        <location evidence="1">Cytoskeleton</location>
        <location evidence="1">Flagellum axoneme</location>
    </subcellularLocation>
    <subcellularLocation>
        <location evidence="8">Cytoplasm</location>
        <location evidence="8">Cytoskeleton</location>
        <location evidence="8">Flagellum basal body</location>
    </subcellularLocation>
</comment>
<comment type="function">
    <text evidence="12">Component of the nexin-dynein regulatory complex (N-DRC), a key regulator of ciliary/flagellar motility which maintains the alignment and integrity of the distal axoneme and regulates microtubule sliding in motile axonemes. Plays a critical role in the assembly of N-DRC and also stabilizes the assembly of multiple inner dynein arms and radial spokes. Coassembles with DRC1 to form a central scaffold needed for assembly of the N-DRC and its attachment to the outer doublet microtubules.</text>
</comment>
<organism evidence="16 17">
    <name type="scientific">Glossina morsitans morsitans</name>
    <name type="common">Savannah tsetse fly</name>
    <dbReference type="NCBI Taxonomy" id="37546"/>
    <lineage>
        <taxon>Eukaryota</taxon>
        <taxon>Metazoa</taxon>
        <taxon>Ecdysozoa</taxon>
        <taxon>Arthropoda</taxon>
        <taxon>Hexapoda</taxon>
        <taxon>Insecta</taxon>
        <taxon>Pterygota</taxon>
        <taxon>Neoptera</taxon>
        <taxon>Endopterygota</taxon>
        <taxon>Diptera</taxon>
        <taxon>Brachycera</taxon>
        <taxon>Muscomorpha</taxon>
        <taxon>Hippoboscoidea</taxon>
        <taxon>Glossinidae</taxon>
        <taxon>Glossina</taxon>
    </lineage>
</organism>
<evidence type="ECO:0000256" key="10">
    <source>
        <dbReference type="ARBA" id="ARBA00040899"/>
    </source>
</evidence>
<feature type="coiled-coil region" evidence="13">
    <location>
        <begin position="439"/>
        <end position="466"/>
    </location>
</feature>
<feature type="coiled-coil region" evidence="13">
    <location>
        <begin position="47"/>
        <end position="117"/>
    </location>
</feature>
<evidence type="ECO:0000256" key="2">
    <source>
        <dbReference type="ARBA" id="ARBA00022490"/>
    </source>
</evidence>
<accession>A0A1B0FB69</accession>
<dbReference type="EnsemblMetazoa" id="GMOY000773-RA">
    <property type="protein sequence ID" value="GMOY000773-PA"/>
    <property type="gene ID" value="GMOY000773"/>
</dbReference>
<dbReference type="GO" id="GO:0003352">
    <property type="term" value="P:regulation of cilium movement"/>
    <property type="evidence" value="ECO:0007669"/>
    <property type="project" value="TreeGrafter"/>
</dbReference>
<evidence type="ECO:0000256" key="7">
    <source>
        <dbReference type="ARBA" id="ARBA00023273"/>
    </source>
</evidence>
<keyword evidence="3" id="KW-0282">Flagellum</keyword>
<reference evidence="16" key="1">
    <citation type="submission" date="2020-05" db="UniProtKB">
        <authorList>
            <consortium name="EnsemblMetazoa"/>
        </authorList>
    </citation>
    <scope>IDENTIFICATION</scope>
    <source>
        <strain evidence="16">Yale</strain>
    </source>
</reference>
<evidence type="ECO:0000256" key="6">
    <source>
        <dbReference type="ARBA" id="ARBA00023212"/>
    </source>
</evidence>
<dbReference type="PANTHER" id="PTHR21625:SF0">
    <property type="entry name" value="DYNEIN REGULATORY COMPLEX SUBUNIT 2"/>
    <property type="match status" value="1"/>
</dbReference>
<feature type="region of interest" description="Disordered" evidence="14">
    <location>
        <begin position="1"/>
        <end position="46"/>
    </location>
</feature>
<feature type="compositionally biased region" description="Low complexity" evidence="14">
    <location>
        <begin position="1"/>
        <end position="14"/>
    </location>
</feature>
<keyword evidence="17" id="KW-1185">Reference proteome</keyword>
<keyword evidence="5" id="KW-0969">Cilium</keyword>
<keyword evidence="6" id="KW-0206">Cytoskeleton</keyword>
<feature type="domain" description="Dynein regulatory complex protein 1/2 N-terminal" evidence="15">
    <location>
        <begin position="48"/>
        <end position="143"/>
    </location>
</feature>
<keyword evidence="2" id="KW-0963">Cytoplasm</keyword>
<dbReference type="GO" id="GO:0070286">
    <property type="term" value="P:axonemal dynein complex assembly"/>
    <property type="evidence" value="ECO:0007669"/>
    <property type="project" value="InterPro"/>
</dbReference>
<evidence type="ECO:0000313" key="16">
    <source>
        <dbReference type="EnsemblMetazoa" id="GMOY000773-PA"/>
    </source>
</evidence>
<evidence type="ECO:0000313" key="17">
    <source>
        <dbReference type="Proteomes" id="UP000092444"/>
    </source>
</evidence>
<evidence type="ECO:0000256" key="5">
    <source>
        <dbReference type="ARBA" id="ARBA00023069"/>
    </source>
</evidence>
<proteinExistence type="inferred from homology"/>
<dbReference type="InterPro" id="IPR039750">
    <property type="entry name" value="DRC1/DRC2"/>
</dbReference>
<keyword evidence="4 13" id="KW-0175">Coiled coil</keyword>
<dbReference type="InterPro" id="IPR039505">
    <property type="entry name" value="DRC1/2_N"/>
</dbReference>
<evidence type="ECO:0000256" key="3">
    <source>
        <dbReference type="ARBA" id="ARBA00022846"/>
    </source>
</evidence>
<dbReference type="AlphaFoldDB" id="A0A1B0FB69"/>
<dbReference type="GO" id="GO:0005858">
    <property type="term" value="C:axonemal dynein complex"/>
    <property type="evidence" value="ECO:0007669"/>
    <property type="project" value="InterPro"/>
</dbReference>
<dbReference type="Proteomes" id="UP000092444">
    <property type="component" value="Unassembled WGS sequence"/>
</dbReference>
<dbReference type="Pfam" id="PF14772">
    <property type="entry name" value="NYD-SP28"/>
    <property type="match status" value="1"/>
</dbReference>
<dbReference type="PANTHER" id="PTHR21625">
    <property type="entry name" value="NYD-SP28 PROTEIN"/>
    <property type="match status" value="1"/>
</dbReference>
<evidence type="ECO:0000256" key="8">
    <source>
        <dbReference type="ARBA" id="ARBA00037841"/>
    </source>
</evidence>
<dbReference type="STRING" id="37546.A0A1B0FB69"/>
<name>A0A1B0FB69_GLOMM</name>
<evidence type="ECO:0000259" key="15">
    <source>
        <dbReference type="Pfam" id="PF14772"/>
    </source>
</evidence>
<sequence>MAAAPATDATLPPDGQYARIEAPMYIADEELAPPPPSPPPKRKKATKAAIMERRRQEEIEFKQLEKREELKRELAMSKKTAKKAQHDWEDMCKGIKIKELRSELEEWETKTGRILKQKDNKIASLIDDIIATEEMHKRNYSIQIQMMEFLSDAIRAFHETAKLLYETQASDMMHEFYDEIRDRDQVSNNIKVKCENVMHANNLVFEHQMLSDYHIFLDKCDDHVNTEIEKRYRLRDSIITKMRFLQKQLTTFLESLQNASLDVHKYERVSLLMERQKNFVVESGKLNDVESRSSRVHVDLQRDMLQVSAEAQRKIKDLRREHAYFVQMRKNVENEMKRDRQETYEKLKILTFHCFQTNKKYKKLKKYGELLLSLAANCRKLQTESEKVVPWGDFEEPIDVKADEIIFKLHVLDLKSHVDLDEKELDAQIQLMSSFWRRQALAEAQITLLNEKKTKLEADNQKHINKIKRMSKVADAAELTKTLTINCI</sequence>
<dbReference type="EMBL" id="CCAG010022183">
    <property type="status" value="NOT_ANNOTATED_CDS"/>
    <property type="molecule type" value="Genomic_DNA"/>
</dbReference>
<keyword evidence="7" id="KW-0966">Cell projection</keyword>
<evidence type="ECO:0000256" key="14">
    <source>
        <dbReference type="SAM" id="MobiDB-lite"/>
    </source>
</evidence>
<evidence type="ECO:0000256" key="11">
    <source>
        <dbReference type="ARBA" id="ARBA00041517"/>
    </source>
</evidence>
<evidence type="ECO:0000256" key="1">
    <source>
        <dbReference type="ARBA" id="ARBA00004611"/>
    </source>
</evidence>